<feature type="coiled-coil region" evidence="1">
    <location>
        <begin position="283"/>
        <end position="360"/>
    </location>
</feature>
<name>A0A0M8PH36_9EURO</name>
<evidence type="ECO:0000313" key="3">
    <source>
        <dbReference type="EMBL" id="KOS48534.1"/>
    </source>
</evidence>
<feature type="compositionally biased region" description="Polar residues" evidence="2">
    <location>
        <begin position="143"/>
        <end position="165"/>
    </location>
</feature>
<evidence type="ECO:0000313" key="4">
    <source>
        <dbReference type="Proteomes" id="UP000037696"/>
    </source>
</evidence>
<feature type="region of interest" description="Disordered" evidence="2">
    <location>
        <begin position="135"/>
        <end position="177"/>
    </location>
</feature>
<evidence type="ECO:0000256" key="2">
    <source>
        <dbReference type="SAM" id="MobiDB-lite"/>
    </source>
</evidence>
<proteinExistence type="predicted"/>
<keyword evidence="4" id="KW-1185">Reference proteome</keyword>
<dbReference type="Proteomes" id="UP000037696">
    <property type="component" value="Unassembled WGS sequence"/>
</dbReference>
<dbReference type="AlphaFoldDB" id="A0A0M8PH36"/>
<accession>A0A0M8PH36</accession>
<dbReference type="OrthoDB" id="4366200at2759"/>
<evidence type="ECO:0000256" key="1">
    <source>
        <dbReference type="SAM" id="Coils"/>
    </source>
</evidence>
<comment type="caution">
    <text evidence="3">The sequence shown here is derived from an EMBL/GenBank/DDBJ whole genome shotgun (WGS) entry which is preliminary data.</text>
</comment>
<protein>
    <submittedName>
        <fullName evidence="3">Uncharacterized protein</fullName>
    </submittedName>
</protein>
<sequence length="381" mass="40905">MAPIDPSNPAFGFDQPTFDSQAFFNGLGLGTDTPFNASNGFNHHEIPPELLKTFDECLASLPPNGLDEEFSFDQLISTTPANYSAQPVTHNLPAHAPYSQVPYDPSIGIPYTPEDTDADKVRKWENLIAHANLANAGVPPSTPQSIQEEAVGQTPQSMDSPNSLFESPGSLSTKASSAGASSVGIVATRRATPPTPSPCHAPVATMAPSNAAVPSAPSPFHTPVATIAPSNAATNVTAKAIPRTVNLPRALANPKGYAQHVSPFPPIATVNPLPDSGSHSRELEKARSRIQSLVKERDLYQRSLKKATTIDPKTGKTTIQTLQAQNMSLRRTNAKQARDLQKLKESAQQQRDEFAALGNKYNVLVMDLHKTKIELRELKGQ</sequence>
<gene>
    <name evidence="3" type="ORF">ACN38_g494</name>
</gene>
<keyword evidence="1" id="KW-0175">Coiled coil</keyword>
<reference evidence="3 4" key="1">
    <citation type="submission" date="2015-08" db="EMBL/GenBank/DDBJ databases">
        <title>Genome sequencing of Penicillium nordicum.</title>
        <authorList>
            <person name="Nguyen H.D."/>
            <person name="Seifert K.A."/>
        </authorList>
    </citation>
    <scope>NUCLEOTIDE SEQUENCE [LARGE SCALE GENOMIC DNA]</scope>
    <source>
        <strain evidence="3 4">DAOMC 185683</strain>
    </source>
</reference>
<organism evidence="3 4">
    <name type="scientific">Penicillium nordicum</name>
    <dbReference type="NCBI Taxonomy" id="229535"/>
    <lineage>
        <taxon>Eukaryota</taxon>
        <taxon>Fungi</taxon>
        <taxon>Dikarya</taxon>
        <taxon>Ascomycota</taxon>
        <taxon>Pezizomycotina</taxon>
        <taxon>Eurotiomycetes</taxon>
        <taxon>Eurotiomycetidae</taxon>
        <taxon>Eurotiales</taxon>
        <taxon>Aspergillaceae</taxon>
        <taxon>Penicillium</taxon>
    </lineage>
</organism>
<dbReference type="EMBL" id="LHQQ01000004">
    <property type="protein sequence ID" value="KOS48534.1"/>
    <property type="molecule type" value="Genomic_DNA"/>
</dbReference>